<proteinExistence type="predicted"/>
<keyword evidence="2" id="KW-0812">Transmembrane</keyword>
<evidence type="ECO:0000256" key="2">
    <source>
        <dbReference type="SAM" id="Phobius"/>
    </source>
</evidence>
<keyword evidence="2" id="KW-1133">Transmembrane helix</keyword>
<keyword evidence="2" id="KW-0472">Membrane</keyword>
<keyword evidence="4" id="KW-1185">Reference proteome</keyword>
<feature type="transmembrane region" description="Helical" evidence="2">
    <location>
        <begin position="79"/>
        <end position="101"/>
    </location>
</feature>
<name>A0A0D0DBP7_9AGAM</name>
<evidence type="ECO:0000256" key="1">
    <source>
        <dbReference type="SAM" id="MobiDB-lite"/>
    </source>
</evidence>
<dbReference type="HOGENOM" id="CLU_2203294_0_0_1"/>
<dbReference type="AlphaFoldDB" id="A0A0D0DBP7"/>
<sequence>ESRTTGDREADDEDNNAHIVPQDPQMVSQTAINEATDALNLYVKSARMMMPVGTSSGLPNGIKKIEGEKGERRMRTMMVGTRTVIICLYPSSFYPFTSVLYDIPSLST</sequence>
<gene>
    <name evidence="3" type="ORF">PAXRUDRAFT_165030</name>
</gene>
<dbReference type="InParanoid" id="A0A0D0DBP7"/>
<dbReference type="Proteomes" id="UP000054538">
    <property type="component" value="Unassembled WGS sequence"/>
</dbReference>
<feature type="region of interest" description="Disordered" evidence="1">
    <location>
        <begin position="1"/>
        <end position="20"/>
    </location>
</feature>
<protein>
    <submittedName>
        <fullName evidence="3">Uncharacterized protein</fullName>
    </submittedName>
</protein>
<accession>A0A0D0DBP7</accession>
<dbReference type="EMBL" id="KN826727">
    <property type="protein sequence ID" value="KIK78054.1"/>
    <property type="molecule type" value="Genomic_DNA"/>
</dbReference>
<reference evidence="3 4" key="1">
    <citation type="submission" date="2014-04" db="EMBL/GenBank/DDBJ databases">
        <authorList>
            <consortium name="DOE Joint Genome Institute"/>
            <person name="Kuo A."/>
            <person name="Kohler A."/>
            <person name="Jargeat P."/>
            <person name="Nagy L.G."/>
            <person name="Floudas D."/>
            <person name="Copeland A."/>
            <person name="Barry K.W."/>
            <person name="Cichocki N."/>
            <person name="Veneault-Fourrey C."/>
            <person name="LaButti K."/>
            <person name="Lindquist E.A."/>
            <person name="Lipzen A."/>
            <person name="Lundell T."/>
            <person name="Morin E."/>
            <person name="Murat C."/>
            <person name="Sun H."/>
            <person name="Tunlid A."/>
            <person name="Henrissat B."/>
            <person name="Grigoriev I.V."/>
            <person name="Hibbett D.S."/>
            <person name="Martin F."/>
            <person name="Nordberg H.P."/>
            <person name="Cantor M.N."/>
            <person name="Hua S.X."/>
        </authorList>
    </citation>
    <scope>NUCLEOTIDE SEQUENCE [LARGE SCALE GENOMIC DNA]</scope>
    <source>
        <strain evidence="3 4">Ve08.2h10</strain>
    </source>
</reference>
<evidence type="ECO:0000313" key="4">
    <source>
        <dbReference type="Proteomes" id="UP000054538"/>
    </source>
</evidence>
<organism evidence="3 4">
    <name type="scientific">Paxillus rubicundulus Ve08.2h10</name>
    <dbReference type="NCBI Taxonomy" id="930991"/>
    <lineage>
        <taxon>Eukaryota</taxon>
        <taxon>Fungi</taxon>
        <taxon>Dikarya</taxon>
        <taxon>Basidiomycota</taxon>
        <taxon>Agaricomycotina</taxon>
        <taxon>Agaricomycetes</taxon>
        <taxon>Agaricomycetidae</taxon>
        <taxon>Boletales</taxon>
        <taxon>Paxilineae</taxon>
        <taxon>Paxillaceae</taxon>
        <taxon>Paxillus</taxon>
    </lineage>
</organism>
<evidence type="ECO:0000313" key="3">
    <source>
        <dbReference type="EMBL" id="KIK78054.1"/>
    </source>
</evidence>
<feature type="non-terminal residue" evidence="3">
    <location>
        <position position="1"/>
    </location>
</feature>
<reference evidence="4" key="2">
    <citation type="submission" date="2015-01" db="EMBL/GenBank/DDBJ databases">
        <title>Evolutionary Origins and Diversification of the Mycorrhizal Mutualists.</title>
        <authorList>
            <consortium name="DOE Joint Genome Institute"/>
            <consortium name="Mycorrhizal Genomics Consortium"/>
            <person name="Kohler A."/>
            <person name="Kuo A."/>
            <person name="Nagy L.G."/>
            <person name="Floudas D."/>
            <person name="Copeland A."/>
            <person name="Barry K.W."/>
            <person name="Cichocki N."/>
            <person name="Veneault-Fourrey C."/>
            <person name="LaButti K."/>
            <person name="Lindquist E.A."/>
            <person name="Lipzen A."/>
            <person name="Lundell T."/>
            <person name="Morin E."/>
            <person name="Murat C."/>
            <person name="Riley R."/>
            <person name="Ohm R."/>
            <person name="Sun H."/>
            <person name="Tunlid A."/>
            <person name="Henrissat B."/>
            <person name="Grigoriev I.V."/>
            <person name="Hibbett D.S."/>
            <person name="Martin F."/>
        </authorList>
    </citation>
    <scope>NUCLEOTIDE SEQUENCE [LARGE SCALE GENOMIC DNA]</scope>
    <source>
        <strain evidence="4">Ve08.2h10</strain>
    </source>
</reference>